<accession>H0JXH1</accession>
<name>H0JXH1_9NOCA</name>
<organism evidence="1 2">
    <name type="scientific">Rhodococcus pyridinivorans AK37</name>
    <dbReference type="NCBI Taxonomy" id="1114960"/>
    <lineage>
        <taxon>Bacteria</taxon>
        <taxon>Bacillati</taxon>
        <taxon>Actinomycetota</taxon>
        <taxon>Actinomycetes</taxon>
        <taxon>Mycobacteriales</taxon>
        <taxon>Nocardiaceae</taxon>
        <taxon>Rhodococcus</taxon>
    </lineage>
</organism>
<dbReference type="Proteomes" id="UP000005064">
    <property type="component" value="Unassembled WGS sequence"/>
</dbReference>
<protein>
    <submittedName>
        <fullName evidence="1">Uncharacterized protein</fullName>
    </submittedName>
</protein>
<dbReference type="EMBL" id="AHBW01000061">
    <property type="protein sequence ID" value="EHK80866.1"/>
    <property type="molecule type" value="Genomic_DNA"/>
</dbReference>
<gene>
    <name evidence="1" type="ORF">AK37_22241</name>
</gene>
<reference evidence="1 2" key="1">
    <citation type="submission" date="2011-12" db="EMBL/GenBank/DDBJ databases">
        <authorList>
            <person name="Kriszt B."/>
            <person name="Tancsics A."/>
            <person name="Cserhati M."/>
            <person name="Toth A."/>
            <person name="Nagy I."/>
            <person name="Horvath B."/>
            <person name="Tamura T."/>
            <person name="Kukolya J."/>
            <person name="Szoboszlay S."/>
        </authorList>
    </citation>
    <scope>NUCLEOTIDE SEQUENCE [LARGE SCALE GENOMIC DNA]</scope>
    <source>
        <strain evidence="1 2">AK37</strain>
    </source>
</reference>
<evidence type="ECO:0000313" key="1">
    <source>
        <dbReference type="EMBL" id="EHK80866.1"/>
    </source>
</evidence>
<sequence length="138" mass="14692">MSEWQKDLSAVAFEAAELVQRVRTVYLATRVVTESAPTAMAESVGQARAMLHAALDLIEAGAEHLLQMDDEQSVPQLADVTEIAAGPRFSQPGAVLNERGGECGMCGGPLIYDPELLCLKCRRQVASGTPAPADGWPL</sequence>
<dbReference type="PATRIC" id="fig|1114960.4.peg.4537"/>
<evidence type="ECO:0000313" key="2">
    <source>
        <dbReference type="Proteomes" id="UP000005064"/>
    </source>
</evidence>
<comment type="caution">
    <text evidence="1">The sequence shown here is derived from an EMBL/GenBank/DDBJ whole genome shotgun (WGS) entry which is preliminary data.</text>
</comment>
<dbReference type="RefSeq" id="WP_006554349.1">
    <property type="nucleotide sequence ID" value="NZ_AHBW01000061.1"/>
</dbReference>
<proteinExistence type="predicted"/>
<dbReference type="AlphaFoldDB" id="H0JXH1"/>